<evidence type="ECO:0000313" key="2">
    <source>
        <dbReference type="Proteomes" id="UP000278437"/>
    </source>
</evidence>
<dbReference type="InterPro" id="IPR050678">
    <property type="entry name" value="DNA_Partitioning_ATPase"/>
</dbReference>
<dbReference type="RefSeq" id="WP_126169644.1">
    <property type="nucleotide sequence ID" value="NZ_CP020374.1"/>
</dbReference>
<reference evidence="1 2" key="1">
    <citation type="submission" date="2017-03" db="EMBL/GenBank/DDBJ databases">
        <title>Full genome sequence of a non-lethal Shewanella isolate that potentiates virulence of Vibio parahaemolyticus causing acute hepatopancreatic necrosis disease (AHPND) in shrimp.</title>
        <authorList>
            <person name="Prachumwat A."/>
            <person name="Sritunyalucksana K."/>
        </authorList>
    </citation>
    <scope>NUCLEOTIDE SEQUENCE [LARGE SCALE GENOMIC DNA]</scope>
    <source>
        <strain evidence="1 2">TH2012</strain>
        <plasmid evidence="2">psth1</plasmid>
    </source>
</reference>
<dbReference type="PIRSF" id="PIRSF009320">
    <property type="entry name" value="Nuc_binding_HP_1000"/>
    <property type="match status" value="1"/>
</dbReference>
<proteinExistence type="predicted"/>
<dbReference type="SUPFAM" id="SSF52540">
    <property type="entry name" value="P-loop containing nucleoside triphosphate hydrolases"/>
    <property type="match status" value="1"/>
</dbReference>
<geneLocation type="plasmid" evidence="2">
    <name>psth1</name>
</geneLocation>
<dbReference type="Gene3D" id="3.40.50.300">
    <property type="entry name" value="P-loop containing nucleotide triphosphate hydrolases"/>
    <property type="match status" value="1"/>
</dbReference>
<dbReference type="PANTHER" id="PTHR13696:SF96">
    <property type="entry name" value="COBQ_COBB_MIND_PARA NUCLEOTIDE BINDING DOMAIN-CONTAINING PROTEIN"/>
    <property type="match status" value="1"/>
</dbReference>
<dbReference type="Proteomes" id="UP000278437">
    <property type="component" value="Plasmid pSTH1"/>
</dbReference>
<keyword evidence="2" id="KW-1185">Reference proteome</keyword>
<dbReference type="Pfam" id="PF07015">
    <property type="entry name" value="VirC1"/>
    <property type="match status" value="1"/>
</dbReference>
<organism evidence="1 2">
    <name type="scientific">Shewanella khirikhana</name>
    <dbReference type="NCBI Taxonomy" id="1965282"/>
    <lineage>
        <taxon>Bacteria</taxon>
        <taxon>Pseudomonadati</taxon>
        <taxon>Pseudomonadota</taxon>
        <taxon>Gammaproteobacteria</taxon>
        <taxon>Alteromonadales</taxon>
        <taxon>Shewanellaceae</taxon>
        <taxon>Shewanella</taxon>
    </lineage>
</organism>
<accession>A0ABM7DXF8</accession>
<sequence length="230" mass="24467">MAVIAFAQSKGGAGKTTACVTLVGELCRQASLSNSDIKVTLIDTDPNQHSAGWAKKDGCPKNLVLIEKSNEETVLDDIDAASSTTQFVLVDLEGTANFAVTQAISRADLVIVPCQASEDDAAEAARTIGLIRKQGRLLGRKIPCCILLTRTSAAIQTRLLKLIKQDFIDNGVHILDSSLIDREAFRAVRSYGGIVNDLDPTLVSGIDKAASNAKAYANDVKRMLIGGSHD</sequence>
<dbReference type="EMBL" id="CP020374">
    <property type="protein sequence ID" value="AZQ13301.1"/>
    <property type="molecule type" value="Genomic_DNA"/>
</dbReference>
<dbReference type="InterPro" id="IPR009744">
    <property type="entry name" value="VirC1"/>
</dbReference>
<dbReference type="CDD" id="cd02042">
    <property type="entry name" value="ParAB_family"/>
    <property type="match status" value="1"/>
</dbReference>
<dbReference type="InterPro" id="IPR027417">
    <property type="entry name" value="P-loop_NTPase"/>
</dbReference>
<name>A0ABM7DXF8_9GAMM</name>
<evidence type="ECO:0000313" key="1">
    <source>
        <dbReference type="EMBL" id="AZQ13301.1"/>
    </source>
</evidence>
<keyword evidence="1" id="KW-0614">Plasmid</keyword>
<protein>
    <submittedName>
        <fullName evidence="1">VirC1 protein</fullName>
    </submittedName>
</protein>
<dbReference type="PANTHER" id="PTHR13696">
    <property type="entry name" value="P-LOOP CONTAINING NUCLEOSIDE TRIPHOSPHATE HYDROLASE"/>
    <property type="match status" value="1"/>
</dbReference>
<gene>
    <name evidence="1" type="ORF">STH12_04275</name>
</gene>